<comment type="caution">
    <text evidence="2">The sequence shown here is derived from an EMBL/GenBank/DDBJ whole genome shotgun (WGS) entry which is preliminary data.</text>
</comment>
<dbReference type="AlphaFoldDB" id="A0AAI8YFW1"/>
<evidence type="ECO:0000256" key="1">
    <source>
        <dbReference type="SAM" id="MobiDB-lite"/>
    </source>
</evidence>
<evidence type="ECO:0000313" key="3">
    <source>
        <dbReference type="Proteomes" id="UP001295740"/>
    </source>
</evidence>
<organism evidence="2 3">
    <name type="scientific">Anthostomella pinea</name>
    <dbReference type="NCBI Taxonomy" id="933095"/>
    <lineage>
        <taxon>Eukaryota</taxon>
        <taxon>Fungi</taxon>
        <taxon>Dikarya</taxon>
        <taxon>Ascomycota</taxon>
        <taxon>Pezizomycotina</taxon>
        <taxon>Sordariomycetes</taxon>
        <taxon>Xylariomycetidae</taxon>
        <taxon>Xylariales</taxon>
        <taxon>Xylariaceae</taxon>
        <taxon>Anthostomella</taxon>
    </lineage>
</organism>
<proteinExistence type="predicted"/>
<dbReference type="EMBL" id="CAUWAG010000004">
    <property type="protein sequence ID" value="CAJ2503105.1"/>
    <property type="molecule type" value="Genomic_DNA"/>
</dbReference>
<gene>
    <name evidence="2" type="ORF">KHLLAP_LOCUS3573</name>
</gene>
<protein>
    <submittedName>
        <fullName evidence="2">Uu.00g104990.m01.CDS01</fullName>
    </submittedName>
</protein>
<dbReference type="Proteomes" id="UP001295740">
    <property type="component" value="Unassembled WGS sequence"/>
</dbReference>
<sequence>MEENTQATQPQLTESSTGDQMEGVIENNETAQQHPIDPSEWNWRTWPTSLILVNQGESVGWNEEKDDPQEYLLYLDVIPGSDSPEHVTDPTIPPAAMSPNSCEFHELNHDRKIVLAKPASVCLDRCVSNSYHPERGAVVISDDMRLVSDGYWLVFF</sequence>
<evidence type="ECO:0000313" key="2">
    <source>
        <dbReference type="EMBL" id="CAJ2503105.1"/>
    </source>
</evidence>
<keyword evidence="3" id="KW-1185">Reference proteome</keyword>
<name>A0AAI8YFW1_9PEZI</name>
<feature type="compositionally biased region" description="Polar residues" evidence="1">
    <location>
        <begin position="1"/>
        <end position="19"/>
    </location>
</feature>
<feature type="region of interest" description="Disordered" evidence="1">
    <location>
        <begin position="1"/>
        <end position="40"/>
    </location>
</feature>
<accession>A0AAI8YFW1</accession>
<reference evidence="2" key="1">
    <citation type="submission" date="2023-10" db="EMBL/GenBank/DDBJ databases">
        <authorList>
            <person name="Hackl T."/>
        </authorList>
    </citation>
    <scope>NUCLEOTIDE SEQUENCE</scope>
</reference>